<name>A0A7D5EE38_9EURY</name>
<feature type="transmembrane region" description="Helical" evidence="1">
    <location>
        <begin position="94"/>
        <end position="117"/>
    </location>
</feature>
<dbReference type="Pfam" id="PF18902">
    <property type="entry name" value="DUF5658"/>
    <property type="match status" value="1"/>
</dbReference>
<feature type="domain" description="DUF5658" evidence="2">
    <location>
        <begin position="17"/>
        <end position="107"/>
    </location>
</feature>
<evidence type="ECO:0000313" key="3">
    <source>
        <dbReference type="EMBL" id="QLC49876.1"/>
    </source>
</evidence>
<evidence type="ECO:0000259" key="2">
    <source>
        <dbReference type="Pfam" id="PF18902"/>
    </source>
</evidence>
<keyword evidence="4" id="KW-1185">Reference proteome</keyword>
<dbReference type="AlphaFoldDB" id="A0A7D5EE38"/>
<reference evidence="3 4" key="1">
    <citation type="submission" date="2020-06" db="EMBL/GenBank/DDBJ databases">
        <title>Methanolobus halotolerans sp. nov., isolated from a saline lake Tus in Siberia.</title>
        <authorList>
            <person name="Shen Y."/>
            <person name="Chen S.-C."/>
            <person name="Lai M.-C."/>
            <person name="Huang H.-H."/>
            <person name="Chiu H.-H."/>
            <person name="Tang S.-L."/>
            <person name="Rogozin D.Y."/>
            <person name="Degermendzhy A.G."/>
        </authorList>
    </citation>
    <scope>NUCLEOTIDE SEQUENCE [LARGE SCALE GENOMIC DNA]</scope>
    <source>
        <strain evidence="3 4">DSM 21339</strain>
    </source>
</reference>
<accession>A0A7D5EE38</accession>
<keyword evidence="1" id="KW-0812">Transmembrane</keyword>
<dbReference type="Proteomes" id="UP000509594">
    <property type="component" value="Chromosome"/>
</dbReference>
<dbReference type="KEGG" id="mzi:HWN40_06250"/>
<feature type="transmembrane region" description="Helical" evidence="1">
    <location>
        <begin position="53"/>
        <end position="74"/>
    </location>
</feature>
<organism evidence="3 4">
    <name type="scientific">Methanolobus zinderi</name>
    <dbReference type="NCBI Taxonomy" id="536044"/>
    <lineage>
        <taxon>Archaea</taxon>
        <taxon>Methanobacteriati</taxon>
        <taxon>Methanobacteriota</taxon>
        <taxon>Stenosarchaea group</taxon>
        <taxon>Methanomicrobia</taxon>
        <taxon>Methanosarcinales</taxon>
        <taxon>Methanosarcinaceae</taxon>
        <taxon>Methanolobus</taxon>
    </lineage>
</organism>
<evidence type="ECO:0000256" key="1">
    <source>
        <dbReference type="SAM" id="Phobius"/>
    </source>
</evidence>
<protein>
    <recommendedName>
        <fullName evidence="2">DUF5658 domain-containing protein</fullName>
    </recommendedName>
</protein>
<dbReference type="InterPro" id="IPR043717">
    <property type="entry name" value="DUF5658"/>
</dbReference>
<dbReference type="EMBL" id="CP058215">
    <property type="protein sequence ID" value="QLC49876.1"/>
    <property type="molecule type" value="Genomic_DNA"/>
</dbReference>
<feature type="transmembrane region" description="Helical" evidence="1">
    <location>
        <begin position="16"/>
        <end position="33"/>
    </location>
</feature>
<keyword evidence="1" id="KW-0472">Membrane</keyword>
<gene>
    <name evidence="3" type="ORF">HWN40_06250</name>
</gene>
<keyword evidence="1" id="KW-1133">Transmembrane helix</keyword>
<evidence type="ECO:0000313" key="4">
    <source>
        <dbReference type="Proteomes" id="UP000509594"/>
    </source>
</evidence>
<sequence length="120" mass="14166">MLKNVDFGEFFHDLRYVLIFYVLGDLLTTVFAIENGMGYEANFLIAVLLDYFGYYSIVILKLIFISFCFLDYLYLKRRGYRSMWDITRHMITLLGILVVINNLLVISGLWVPIYSFIYSI</sequence>
<proteinExistence type="predicted"/>